<dbReference type="EMBL" id="VNIA01000002">
    <property type="protein sequence ID" value="TYP98980.1"/>
    <property type="molecule type" value="Genomic_DNA"/>
</dbReference>
<comment type="caution">
    <text evidence="1">The sequence shown here is derived from an EMBL/GenBank/DDBJ whole genome shotgun (WGS) entry which is preliminary data.</text>
</comment>
<dbReference type="Pfam" id="PF14059">
    <property type="entry name" value="DUF4251"/>
    <property type="match status" value="1"/>
</dbReference>
<reference evidence="1 2" key="1">
    <citation type="submission" date="2019-07" db="EMBL/GenBank/DDBJ databases">
        <title>Genomic Encyclopedia of Type Strains, Phase IV (KMG-IV): sequencing the most valuable type-strain genomes for metagenomic binning, comparative biology and taxonomic classification.</title>
        <authorList>
            <person name="Goeker M."/>
        </authorList>
    </citation>
    <scope>NUCLEOTIDE SEQUENCE [LARGE SCALE GENOMIC DNA]</scope>
    <source>
        <strain evidence="1 2">DSM 18961</strain>
    </source>
</reference>
<dbReference type="OrthoDB" id="1448121at2"/>
<organism evidence="1 2">
    <name type="scientific">Tenacibaculum adriaticum</name>
    <dbReference type="NCBI Taxonomy" id="413713"/>
    <lineage>
        <taxon>Bacteria</taxon>
        <taxon>Pseudomonadati</taxon>
        <taxon>Bacteroidota</taxon>
        <taxon>Flavobacteriia</taxon>
        <taxon>Flavobacteriales</taxon>
        <taxon>Flavobacteriaceae</taxon>
        <taxon>Tenacibaculum</taxon>
    </lineage>
</organism>
<keyword evidence="2" id="KW-1185">Reference proteome</keyword>
<dbReference type="Proteomes" id="UP000323136">
    <property type="component" value="Unassembled WGS sequence"/>
</dbReference>
<evidence type="ECO:0000313" key="1">
    <source>
        <dbReference type="EMBL" id="TYP98980.1"/>
    </source>
</evidence>
<proteinExistence type="predicted"/>
<evidence type="ECO:0000313" key="2">
    <source>
        <dbReference type="Proteomes" id="UP000323136"/>
    </source>
</evidence>
<dbReference type="InterPro" id="IPR025347">
    <property type="entry name" value="DUF4251"/>
</dbReference>
<accession>A0A5S5DSS4</accession>
<protein>
    <submittedName>
        <fullName evidence="1">Uncharacterized protein DUF4251</fullName>
    </submittedName>
</protein>
<dbReference type="AlphaFoldDB" id="A0A5S5DSS4"/>
<sequence length="215" mass="24654">MIFFYNMLKISFFNGNFRKFKRNYLTDLVMKNILFLFLIIGLLIGCATKKKFTPQELQNFENLVNSKSFKIESNWAQPRATGALMRLQNTGLFPPGSNASMVDISGNANYFTIKNDTVSGYLPYFGERQMGGYPNSSKIGIEFKGVPKEYKVEKTDKGNFTINFSINDSNSRSENYRVTIRLFPNLTSSIYVISSHRTSIEYRGRAKKIDDDNED</sequence>
<gene>
    <name evidence="1" type="ORF">C7447_102298</name>
</gene>
<dbReference type="Gene3D" id="2.40.128.410">
    <property type="match status" value="1"/>
</dbReference>
<name>A0A5S5DSS4_9FLAO</name>